<feature type="domain" description="Histone chaperone RTT106/FACT complex subunit SPT16-like middle" evidence="4">
    <location>
        <begin position="293"/>
        <end position="400"/>
    </location>
</feature>
<comment type="function">
    <text evidence="2">Component of the FACT complex, a general chromatin factor that acts to reorganize nucleosomes. The FACT complex is involved in multiple processes that require DNA as a template such as mRNA elongation, DNA replication and DNA repair. During transcription elongation the FACT complex acts as a histone chaperone that both destabilizes and restores nucleosomal structure. It facilitates the passage of RNA polymerase II and transcription by promoting the dissociation of one histone H2A-H2B dimer from the nucleosome, then subsequently promotes the reestablishment of the nucleosome following the passage of RNA polymerase II.</text>
</comment>
<evidence type="ECO:0000313" key="5">
    <source>
        <dbReference type="EMBL" id="KIN98298.1"/>
    </source>
</evidence>
<dbReference type="SUPFAM" id="SSF50729">
    <property type="entry name" value="PH domain-like"/>
    <property type="match status" value="1"/>
</dbReference>
<sequence>MDQSDVTAAKTPLLDVLLSHLPSEFSALGCLSTVSSRMDVETLLSFALGGDCSATVSPETRKHWVQQQPEAIRAIQCIRGLDSKACKRPLEDGSADVTQSSKRLRTEQVEEEEEEDDPPLFTLPTISTTSPVRKKVDITVHSRSIRFVNPSSRVLEASIPLMSITRAFLLPTRGKAKDHWTVVLLCSDVPPDKGKAGATAQQQAKQNPQVIFGLDALSTAQFATTSYSFFTKANGHSVASSRSMTTTTDTVEKGSETCSSLRKLLSFLSVPFLEPSASIFKSACAPAKAGNSAAGIDAYLSAKQGTLWFFDCGILWGESKPCEFWAVEDLTTRNGVKLLSATGRACSVILRRRRTGITKESGNSSDEEEFSETEFAMIDGKEQDPISAWVREREAIFGRPSGSAPDETSVRKGENRNQKNAVASTSVNGPAWDDSDSDDEDFRSDSSDSASGGSTPSDNSNDEQPDGDASDENEESGYDDDDDDDDDEQEEADEELDVARHPLLRPGAMPKMSKSAVNAVIDMVNEEFGFAGDSEEDELQDD</sequence>
<feature type="compositionally biased region" description="Basic and acidic residues" evidence="3">
    <location>
        <begin position="408"/>
        <end position="417"/>
    </location>
</feature>
<dbReference type="SMART" id="SM01287">
    <property type="entry name" value="Rtt106"/>
    <property type="match status" value="1"/>
</dbReference>
<organism evidence="5 6">
    <name type="scientific">Pisolithus tinctorius Marx 270</name>
    <dbReference type="NCBI Taxonomy" id="870435"/>
    <lineage>
        <taxon>Eukaryota</taxon>
        <taxon>Fungi</taxon>
        <taxon>Dikarya</taxon>
        <taxon>Basidiomycota</taxon>
        <taxon>Agaricomycotina</taxon>
        <taxon>Agaricomycetes</taxon>
        <taxon>Agaricomycetidae</taxon>
        <taxon>Boletales</taxon>
        <taxon>Sclerodermatineae</taxon>
        <taxon>Pisolithaceae</taxon>
        <taxon>Pisolithus</taxon>
    </lineage>
</organism>
<keyword evidence="6" id="KW-1185">Reference proteome</keyword>
<gene>
    <name evidence="5" type="ORF">M404DRAFT_1005441</name>
</gene>
<dbReference type="PANTHER" id="PTHR45849">
    <property type="entry name" value="FACT COMPLEX SUBUNIT SSRP1"/>
    <property type="match status" value="1"/>
</dbReference>
<dbReference type="InterPro" id="IPR013719">
    <property type="entry name" value="RTT106/SPT16-like_middle_dom"/>
</dbReference>
<dbReference type="Pfam" id="PF08512">
    <property type="entry name" value="Rttp106-like_middle"/>
    <property type="match status" value="1"/>
</dbReference>
<reference evidence="6" key="2">
    <citation type="submission" date="2015-01" db="EMBL/GenBank/DDBJ databases">
        <title>Evolutionary Origins and Diversification of the Mycorrhizal Mutualists.</title>
        <authorList>
            <consortium name="DOE Joint Genome Institute"/>
            <consortium name="Mycorrhizal Genomics Consortium"/>
            <person name="Kohler A."/>
            <person name="Kuo A."/>
            <person name="Nagy L.G."/>
            <person name="Floudas D."/>
            <person name="Copeland A."/>
            <person name="Barry K.W."/>
            <person name="Cichocki N."/>
            <person name="Veneault-Fourrey C."/>
            <person name="LaButti K."/>
            <person name="Lindquist E.A."/>
            <person name="Lipzen A."/>
            <person name="Lundell T."/>
            <person name="Morin E."/>
            <person name="Murat C."/>
            <person name="Riley R."/>
            <person name="Ohm R."/>
            <person name="Sun H."/>
            <person name="Tunlid A."/>
            <person name="Henrissat B."/>
            <person name="Grigoriev I.V."/>
            <person name="Hibbett D.S."/>
            <person name="Martin F."/>
        </authorList>
    </citation>
    <scope>NUCLEOTIDE SEQUENCE [LARGE SCALE GENOMIC DNA]</scope>
    <source>
        <strain evidence="6">Marx 270</strain>
    </source>
</reference>
<dbReference type="EMBL" id="KN832017">
    <property type="protein sequence ID" value="KIN98298.1"/>
    <property type="molecule type" value="Genomic_DNA"/>
</dbReference>
<dbReference type="STRING" id="870435.A0A0C3NSR5"/>
<dbReference type="GO" id="GO:0042393">
    <property type="term" value="F:histone binding"/>
    <property type="evidence" value="ECO:0007669"/>
    <property type="project" value="TreeGrafter"/>
</dbReference>
<dbReference type="OrthoDB" id="75754at2759"/>
<name>A0A0C3NSR5_PISTI</name>
<reference evidence="5 6" key="1">
    <citation type="submission" date="2014-04" db="EMBL/GenBank/DDBJ databases">
        <authorList>
            <consortium name="DOE Joint Genome Institute"/>
            <person name="Kuo A."/>
            <person name="Kohler A."/>
            <person name="Costa M.D."/>
            <person name="Nagy L.G."/>
            <person name="Floudas D."/>
            <person name="Copeland A."/>
            <person name="Barry K.W."/>
            <person name="Cichocki N."/>
            <person name="Veneault-Fourrey C."/>
            <person name="LaButti K."/>
            <person name="Lindquist E.A."/>
            <person name="Lipzen A."/>
            <person name="Lundell T."/>
            <person name="Morin E."/>
            <person name="Murat C."/>
            <person name="Sun H."/>
            <person name="Tunlid A."/>
            <person name="Henrissat B."/>
            <person name="Grigoriev I.V."/>
            <person name="Hibbett D.S."/>
            <person name="Martin F."/>
            <person name="Nordberg H.P."/>
            <person name="Cantor M.N."/>
            <person name="Hua S.X."/>
        </authorList>
    </citation>
    <scope>NUCLEOTIDE SEQUENCE [LARGE SCALE GENOMIC DNA]</scope>
    <source>
        <strain evidence="5 6">Marx 270</strain>
    </source>
</reference>
<dbReference type="HOGENOM" id="CLU_020806_0_0_1"/>
<accession>A0A0C3NSR5</accession>
<evidence type="ECO:0000256" key="1">
    <source>
        <dbReference type="ARBA" id="ARBA00006159"/>
    </source>
</evidence>
<feature type="compositionally biased region" description="Acidic residues" evidence="3">
    <location>
        <begin position="433"/>
        <end position="442"/>
    </location>
</feature>
<dbReference type="InterPro" id="IPR050454">
    <property type="entry name" value="RTT106/SSRP1_HistChap/FACT"/>
</dbReference>
<protein>
    <recommendedName>
        <fullName evidence="4">Histone chaperone RTT106/FACT complex subunit SPT16-like middle domain-containing protein</fullName>
    </recommendedName>
</protein>
<dbReference type="PANTHER" id="PTHR45849:SF3">
    <property type="entry name" value="HISTONE CHAPERONE RTT106"/>
    <property type="match status" value="1"/>
</dbReference>
<evidence type="ECO:0000259" key="4">
    <source>
        <dbReference type="SMART" id="SM01287"/>
    </source>
</evidence>
<dbReference type="Gene3D" id="2.30.29.30">
    <property type="entry name" value="Pleckstrin-homology domain (PH domain)/Phosphotyrosine-binding domain (PTB)"/>
    <property type="match status" value="1"/>
</dbReference>
<feature type="compositionally biased region" description="Acidic residues" evidence="3">
    <location>
        <begin position="460"/>
        <end position="496"/>
    </location>
</feature>
<dbReference type="AlphaFoldDB" id="A0A0C3NSR5"/>
<comment type="similarity">
    <text evidence="1">Belongs to the RTT106 family.</text>
</comment>
<dbReference type="FunCoup" id="A0A0C3NSR5">
    <property type="interactions" value="85"/>
</dbReference>
<dbReference type="InParanoid" id="A0A0C3NSR5"/>
<feature type="compositionally biased region" description="Acidic residues" evidence="3">
    <location>
        <begin position="109"/>
        <end position="118"/>
    </location>
</feature>
<dbReference type="GO" id="GO:0031491">
    <property type="term" value="F:nucleosome binding"/>
    <property type="evidence" value="ECO:0007669"/>
    <property type="project" value="TreeGrafter"/>
</dbReference>
<dbReference type="InterPro" id="IPR011993">
    <property type="entry name" value="PH-like_dom_sf"/>
</dbReference>
<evidence type="ECO:0000256" key="3">
    <source>
        <dbReference type="SAM" id="MobiDB-lite"/>
    </source>
</evidence>
<dbReference type="Proteomes" id="UP000054217">
    <property type="component" value="Unassembled WGS sequence"/>
</dbReference>
<feature type="compositionally biased region" description="Low complexity" evidence="3">
    <location>
        <begin position="447"/>
        <end position="458"/>
    </location>
</feature>
<feature type="compositionally biased region" description="Polar residues" evidence="3">
    <location>
        <begin position="418"/>
        <end position="428"/>
    </location>
</feature>
<evidence type="ECO:0000313" key="6">
    <source>
        <dbReference type="Proteomes" id="UP000054217"/>
    </source>
</evidence>
<evidence type="ECO:0000256" key="2">
    <source>
        <dbReference type="ARBA" id="ARBA00025370"/>
    </source>
</evidence>
<proteinExistence type="inferred from homology"/>
<feature type="region of interest" description="Disordered" evidence="3">
    <location>
        <begin position="397"/>
        <end position="513"/>
    </location>
</feature>
<feature type="region of interest" description="Disordered" evidence="3">
    <location>
        <begin position="89"/>
        <end position="126"/>
    </location>
</feature>